<feature type="domain" description="SIS" evidence="5">
    <location>
        <begin position="137"/>
        <end position="283"/>
    </location>
</feature>
<proteinExistence type="predicted"/>
<dbReference type="InterPro" id="IPR009057">
    <property type="entry name" value="Homeodomain-like_sf"/>
</dbReference>
<dbReference type="AlphaFoldDB" id="U2T157"/>
<dbReference type="Pfam" id="PF01418">
    <property type="entry name" value="HTH_6"/>
    <property type="match status" value="1"/>
</dbReference>
<dbReference type="HOGENOM" id="CLU_055769_0_1_11"/>
<dbReference type="InterPro" id="IPR046348">
    <property type="entry name" value="SIS_dom_sf"/>
</dbReference>
<dbReference type="InterPro" id="IPR000281">
    <property type="entry name" value="HTH_RpiR"/>
</dbReference>
<dbReference type="PROSITE" id="PS51464">
    <property type="entry name" value="SIS"/>
    <property type="match status" value="1"/>
</dbReference>
<dbReference type="InterPro" id="IPR036388">
    <property type="entry name" value="WH-like_DNA-bd_sf"/>
</dbReference>
<reference evidence="6 7" key="1">
    <citation type="submission" date="2013-08" db="EMBL/GenBank/DDBJ databases">
        <authorList>
            <person name="Weinstock G."/>
            <person name="Sodergren E."/>
            <person name="Wylie T."/>
            <person name="Fulton L."/>
            <person name="Fulton R."/>
            <person name="Fronick C."/>
            <person name="O'Laughlin M."/>
            <person name="Godfrey J."/>
            <person name="Miner T."/>
            <person name="Herter B."/>
            <person name="Appelbaum E."/>
            <person name="Cordes M."/>
            <person name="Lek S."/>
            <person name="Wollam A."/>
            <person name="Pepin K.H."/>
            <person name="Palsikar V.B."/>
            <person name="Mitreva M."/>
            <person name="Wilson R.K."/>
        </authorList>
    </citation>
    <scope>NUCLEOTIDE SEQUENCE [LARGE SCALE GENOMIC DNA]</scope>
    <source>
        <strain evidence="6 7">ATCC 14665</strain>
    </source>
</reference>
<dbReference type="PANTHER" id="PTHR30514:SF1">
    <property type="entry name" value="HTH-TYPE TRANSCRIPTIONAL REGULATOR HEXR-RELATED"/>
    <property type="match status" value="1"/>
</dbReference>
<keyword evidence="3" id="KW-0804">Transcription</keyword>
<organism evidence="6 7">
    <name type="scientific">Leifsonia aquatica ATCC 14665</name>
    <dbReference type="NCBI Taxonomy" id="1358026"/>
    <lineage>
        <taxon>Bacteria</taxon>
        <taxon>Bacillati</taxon>
        <taxon>Actinomycetota</taxon>
        <taxon>Actinomycetes</taxon>
        <taxon>Micrococcales</taxon>
        <taxon>Microbacteriaceae</taxon>
        <taxon>Leifsonia</taxon>
    </lineage>
</organism>
<dbReference type="PANTHER" id="PTHR30514">
    <property type="entry name" value="GLUCOKINASE"/>
    <property type="match status" value="1"/>
</dbReference>
<dbReference type="GO" id="GO:0003700">
    <property type="term" value="F:DNA-binding transcription factor activity"/>
    <property type="evidence" value="ECO:0007669"/>
    <property type="project" value="InterPro"/>
</dbReference>
<dbReference type="GO" id="GO:1901135">
    <property type="term" value="P:carbohydrate derivative metabolic process"/>
    <property type="evidence" value="ECO:0007669"/>
    <property type="project" value="InterPro"/>
</dbReference>
<dbReference type="InterPro" id="IPR001347">
    <property type="entry name" value="SIS_dom"/>
</dbReference>
<dbReference type="Gene3D" id="3.40.50.10490">
    <property type="entry name" value="Glucose-6-phosphate isomerase like protein, domain 1"/>
    <property type="match status" value="1"/>
</dbReference>
<comment type="caution">
    <text evidence="6">The sequence shown here is derived from an EMBL/GenBank/DDBJ whole genome shotgun (WGS) entry which is preliminary data.</text>
</comment>
<name>U2T157_LEIAQ</name>
<sequence length="283" mass="29844">MREAVVSTAAEPSPLELVRHALPTLSGARKRVAEIVLADPFEAGRNSITWLASQADTQPATVTRLSVSLGYSGFPAFRAAVANETGRESQAGWASDIGPDVTPTDSPEQVMNVLAGHEFRALRNALSNVDLGLLSAAADTIAVAKRVEIFGEWGDRPPADELSMRLMRLGVPVWMHEGAYAAKVGASLLDAKGVAIAVSRNGDSDIVKSFLQEASAHGATTIVITGVPDGLVTRDADLVLYTGTGGGRTWTEYFAGRASDDFVGAVLWMLVAQRLKASFALPA</sequence>
<dbReference type="GO" id="GO:0003677">
    <property type="term" value="F:DNA binding"/>
    <property type="evidence" value="ECO:0007669"/>
    <property type="project" value="UniProtKB-KW"/>
</dbReference>
<protein>
    <submittedName>
        <fullName evidence="6">Transcriptional regulator, RpiR family</fullName>
    </submittedName>
</protein>
<dbReference type="Pfam" id="PF01380">
    <property type="entry name" value="SIS"/>
    <property type="match status" value="1"/>
</dbReference>
<evidence type="ECO:0000256" key="2">
    <source>
        <dbReference type="ARBA" id="ARBA00023125"/>
    </source>
</evidence>
<feature type="domain" description="HTH rpiR-type" evidence="4">
    <location>
        <begin position="12"/>
        <end position="88"/>
    </location>
</feature>
<evidence type="ECO:0000313" key="6">
    <source>
        <dbReference type="EMBL" id="ERK71238.1"/>
    </source>
</evidence>
<dbReference type="SUPFAM" id="SSF53697">
    <property type="entry name" value="SIS domain"/>
    <property type="match status" value="1"/>
</dbReference>
<accession>U2T157</accession>
<dbReference type="EMBL" id="AWVQ01000311">
    <property type="protein sequence ID" value="ERK71238.1"/>
    <property type="molecule type" value="Genomic_DNA"/>
</dbReference>
<dbReference type="Proteomes" id="UP000016605">
    <property type="component" value="Unassembled WGS sequence"/>
</dbReference>
<dbReference type="CDD" id="cd05013">
    <property type="entry name" value="SIS_RpiR"/>
    <property type="match status" value="1"/>
</dbReference>
<dbReference type="SUPFAM" id="SSF46689">
    <property type="entry name" value="Homeodomain-like"/>
    <property type="match status" value="1"/>
</dbReference>
<dbReference type="PATRIC" id="fig|1358026.3.peg.2050"/>
<evidence type="ECO:0000256" key="1">
    <source>
        <dbReference type="ARBA" id="ARBA00023015"/>
    </source>
</evidence>
<evidence type="ECO:0000259" key="5">
    <source>
        <dbReference type="PROSITE" id="PS51464"/>
    </source>
</evidence>
<dbReference type="InterPro" id="IPR035472">
    <property type="entry name" value="RpiR-like_SIS"/>
</dbReference>
<dbReference type="PROSITE" id="PS51071">
    <property type="entry name" value="HTH_RPIR"/>
    <property type="match status" value="1"/>
</dbReference>
<dbReference type="InterPro" id="IPR047640">
    <property type="entry name" value="RpiR-like"/>
</dbReference>
<evidence type="ECO:0000259" key="4">
    <source>
        <dbReference type="PROSITE" id="PS51071"/>
    </source>
</evidence>
<dbReference type="Gene3D" id="1.10.10.10">
    <property type="entry name" value="Winged helix-like DNA-binding domain superfamily/Winged helix DNA-binding domain"/>
    <property type="match status" value="1"/>
</dbReference>
<keyword evidence="1" id="KW-0805">Transcription regulation</keyword>
<evidence type="ECO:0000256" key="3">
    <source>
        <dbReference type="ARBA" id="ARBA00023163"/>
    </source>
</evidence>
<evidence type="ECO:0000313" key="7">
    <source>
        <dbReference type="Proteomes" id="UP000016605"/>
    </source>
</evidence>
<gene>
    <name evidence="6" type="ORF">N136_02413</name>
</gene>
<dbReference type="GO" id="GO:0097367">
    <property type="term" value="F:carbohydrate derivative binding"/>
    <property type="evidence" value="ECO:0007669"/>
    <property type="project" value="InterPro"/>
</dbReference>
<keyword evidence="2" id="KW-0238">DNA-binding</keyword>